<organism evidence="1 2">
    <name type="scientific">Pontivivens nitratireducens</name>
    <dbReference type="NCBI Taxonomy" id="2758038"/>
    <lineage>
        <taxon>Bacteria</taxon>
        <taxon>Pseudomonadati</taxon>
        <taxon>Pseudomonadota</taxon>
        <taxon>Alphaproteobacteria</taxon>
        <taxon>Rhodobacterales</taxon>
        <taxon>Paracoccaceae</taxon>
        <taxon>Pontivivens</taxon>
    </lineage>
</organism>
<keyword evidence="2" id="KW-1185">Reference proteome</keyword>
<proteinExistence type="predicted"/>
<keyword evidence="1" id="KW-0418">Kinase</keyword>
<keyword evidence="1" id="KW-0808">Transferase</keyword>
<dbReference type="Proteomes" id="UP000500791">
    <property type="component" value="Chromosome"/>
</dbReference>
<evidence type="ECO:0000313" key="2">
    <source>
        <dbReference type="Proteomes" id="UP000500791"/>
    </source>
</evidence>
<dbReference type="AlphaFoldDB" id="A0A6G7VPQ0"/>
<protein>
    <submittedName>
        <fullName evidence="1">2-dehydro-3-deoxygalactonokinase</fullName>
    </submittedName>
</protein>
<name>A0A6G7VPQ0_9RHOB</name>
<dbReference type="Pfam" id="PF05035">
    <property type="entry name" value="DGOK"/>
    <property type="match status" value="1"/>
</dbReference>
<dbReference type="Gene3D" id="3.30.420.300">
    <property type="entry name" value="2-keto-3-deoxy-galactonokinase, substrate binding domain"/>
    <property type="match status" value="1"/>
</dbReference>
<accession>A0A6G7VPQ0</accession>
<dbReference type="GO" id="GO:0034194">
    <property type="term" value="P:D-galactonate catabolic process"/>
    <property type="evidence" value="ECO:0007669"/>
    <property type="project" value="InterPro"/>
</dbReference>
<dbReference type="Gene3D" id="3.30.420.310">
    <property type="entry name" value="2-keto-3-deoxy-galactonokinase, C-terminal domain"/>
    <property type="match status" value="1"/>
</dbReference>
<dbReference type="InterPro" id="IPR042258">
    <property type="entry name" value="DGOK_N"/>
</dbReference>
<dbReference type="GO" id="GO:0008671">
    <property type="term" value="F:2-dehydro-3-deoxygalactonokinase activity"/>
    <property type="evidence" value="ECO:0007669"/>
    <property type="project" value="InterPro"/>
</dbReference>
<evidence type="ECO:0000313" key="1">
    <source>
        <dbReference type="EMBL" id="QIK42019.1"/>
    </source>
</evidence>
<sequence length="291" mass="30795">MKAEWIAADWGMSNLRVWAMNGRDVVAEATSDAGGNVLDREQFEGALLTLVSDWIDGPVDVWACGTVGSREGWIEAPYQPVPCAPAARTVIAPTQDPRLTVHILSGASQAEPADVMRGEETQIAGFLSGQPDFDGVLCLPGTHTKWARISAGELCHFRTAMTGELFQLLAQRSVLNHSVGDGWNGEAFATALDDALSRPERLATALFGIRAAEVLNGSDGAAARARLWGTLLGVELAAMKPYWLGQEVALIGAPNVTETYRAGLEAVGLTAQCHDGTAMVLAGLIAAREAS</sequence>
<dbReference type="KEGG" id="mon:G8E03_05245"/>
<dbReference type="EMBL" id="CP049811">
    <property type="protein sequence ID" value="QIK42019.1"/>
    <property type="molecule type" value="Genomic_DNA"/>
</dbReference>
<gene>
    <name evidence="1" type="ORF">G8E03_05245</name>
</gene>
<dbReference type="InterPro" id="IPR007729">
    <property type="entry name" value="DGOK"/>
</dbReference>
<reference evidence="1 2" key="1">
    <citation type="submission" date="2020-03" db="EMBL/GenBank/DDBJ databases">
        <title>Complete genome sequence of Monaibacterium sp. ALG8 with diverse plasmids.</title>
        <authorList>
            <person name="Sun C."/>
        </authorList>
    </citation>
    <scope>NUCLEOTIDE SEQUENCE [LARGE SCALE GENOMIC DNA]</scope>
    <source>
        <strain evidence="1 2">ALG8</strain>
    </source>
</reference>
<dbReference type="InterPro" id="IPR042257">
    <property type="entry name" value="DGOK_C"/>
</dbReference>